<comment type="similarity">
    <text evidence="1">Belongs to the eukaryotic RPB4 RNA polymerase subunit family.</text>
</comment>
<dbReference type="RefSeq" id="WP_130646618.1">
    <property type="nucleotide sequence ID" value="NZ_PGCL01000002.1"/>
</dbReference>
<organism evidence="2 3">
    <name type="scientific">Methanofollis fontis</name>
    <dbReference type="NCBI Taxonomy" id="2052832"/>
    <lineage>
        <taxon>Archaea</taxon>
        <taxon>Methanobacteriati</taxon>
        <taxon>Methanobacteriota</taxon>
        <taxon>Stenosarchaea group</taxon>
        <taxon>Methanomicrobia</taxon>
        <taxon>Methanomicrobiales</taxon>
        <taxon>Methanomicrobiaceae</taxon>
        <taxon>Methanofollis</taxon>
    </lineage>
</organism>
<dbReference type="GO" id="GO:0005737">
    <property type="term" value="C:cytoplasm"/>
    <property type="evidence" value="ECO:0007669"/>
    <property type="project" value="UniProtKB-SubCell"/>
</dbReference>
<comment type="caution">
    <text evidence="2">The sequence shown here is derived from an EMBL/GenBank/DDBJ whole genome shotgun (WGS) entry which is preliminary data.</text>
</comment>
<dbReference type="GO" id="GO:0003899">
    <property type="term" value="F:DNA-directed RNA polymerase activity"/>
    <property type="evidence" value="ECO:0007669"/>
    <property type="project" value="UniProtKB-UniRule"/>
</dbReference>
<keyword evidence="1 2" id="KW-0808">Transferase</keyword>
<dbReference type="Proteomes" id="UP000292580">
    <property type="component" value="Unassembled WGS sequence"/>
</dbReference>
<dbReference type="Gene3D" id="1.10.150.80">
    <property type="entry name" value="HRDC domain"/>
    <property type="match status" value="1"/>
</dbReference>
<dbReference type="PIRSF" id="PIRSF005053">
    <property type="entry name" value="RNA_pol_F_arch"/>
    <property type="match status" value="1"/>
</dbReference>
<keyword evidence="3" id="KW-1185">Reference proteome</keyword>
<evidence type="ECO:0000256" key="1">
    <source>
        <dbReference type="HAMAP-Rule" id="MF_00864"/>
    </source>
</evidence>
<dbReference type="EC" id="2.7.7.6" evidence="1"/>
<dbReference type="EMBL" id="PGCL01000002">
    <property type="protein sequence ID" value="TAJ44810.1"/>
    <property type="molecule type" value="Genomic_DNA"/>
</dbReference>
<dbReference type="Pfam" id="PF03874">
    <property type="entry name" value="RNA_pol_Rpb4"/>
    <property type="match status" value="1"/>
</dbReference>
<dbReference type="PANTHER" id="PTHR39646:SF1">
    <property type="entry name" value="DNA-DIRECTED RNA POLYMERASE SUBUNIT RPO4"/>
    <property type="match status" value="1"/>
</dbReference>
<name>A0A483CP75_9EURY</name>
<keyword evidence="1 2" id="KW-0548">Nucleotidyltransferase</keyword>
<gene>
    <name evidence="1" type="primary">rpo4</name>
    <name evidence="1" type="synonym">rpoF</name>
    <name evidence="2" type="ORF">CUJ86_05830</name>
</gene>
<dbReference type="PANTHER" id="PTHR39646">
    <property type="entry name" value="RNA POLYMERASE RPB4"/>
    <property type="match status" value="1"/>
</dbReference>
<dbReference type="GO" id="GO:0000166">
    <property type="term" value="F:nucleotide binding"/>
    <property type="evidence" value="ECO:0007669"/>
    <property type="project" value="InterPro"/>
</dbReference>
<accession>A0A483CP75</accession>
<keyword evidence="1" id="KW-0804">Transcription</keyword>
<reference evidence="2 3" key="1">
    <citation type="submission" date="2017-11" db="EMBL/GenBank/DDBJ databases">
        <title>Isolation and Characterization of Methanofollis Species from Methane Seep Offshore SW Taiwan.</title>
        <authorList>
            <person name="Teng N.-H."/>
            <person name="Lai M.-C."/>
            <person name="Chen S.-C."/>
        </authorList>
    </citation>
    <scope>NUCLEOTIDE SEQUENCE [LARGE SCALE GENOMIC DNA]</scope>
    <source>
        <strain evidence="2 3">FWC-SCC2</strain>
    </source>
</reference>
<dbReference type="GO" id="GO:0000428">
    <property type="term" value="C:DNA-directed RNA polymerase complex"/>
    <property type="evidence" value="ECO:0007669"/>
    <property type="project" value="UniProtKB-KW"/>
</dbReference>
<comment type="subunit">
    <text evidence="1">Part of the RNA polymerase complex. Forms a stalk with Rpo7 that extends from the main structure.</text>
</comment>
<dbReference type="AlphaFoldDB" id="A0A483CP75"/>
<comment type="subcellular location">
    <subcellularLocation>
        <location evidence="1">Cytoplasm</location>
    </subcellularLocation>
</comment>
<dbReference type="InterPro" id="IPR010924">
    <property type="entry name" value="Rpo4"/>
</dbReference>
<dbReference type="NCBIfam" id="NF011552">
    <property type="entry name" value="PRK14981.1-4"/>
    <property type="match status" value="1"/>
</dbReference>
<comment type="catalytic activity">
    <reaction evidence="1">
        <text>RNA(n) + a ribonucleoside 5'-triphosphate = RNA(n+1) + diphosphate</text>
        <dbReference type="Rhea" id="RHEA:21248"/>
        <dbReference type="Rhea" id="RHEA-COMP:14527"/>
        <dbReference type="Rhea" id="RHEA-COMP:17342"/>
        <dbReference type="ChEBI" id="CHEBI:33019"/>
        <dbReference type="ChEBI" id="CHEBI:61557"/>
        <dbReference type="ChEBI" id="CHEBI:140395"/>
        <dbReference type="EC" id="2.7.7.6"/>
    </reaction>
</comment>
<evidence type="ECO:0000313" key="2">
    <source>
        <dbReference type="EMBL" id="TAJ44810.1"/>
    </source>
</evidence>
<dbReference type="OrthoDB" id="25158at2157"/>
<dbReference type="SUPFAM" id="SSF47819">
    <property type="entry name" value="HRDC-like"/>
    <property type="match status" value="1"/>
</dbReference>
<keyword evidence="1" id="KW-0963">Cytoplasm</keyword>
<keyword evidence="1 2" id="KW-0240">DNA-directed RNA polymerase</keyword>
<dbReference type="InterPro" id="IPR005574">
    <property type="entry name" value="Rpb4/RPC9"/>
</dbReference>
<dbReference type="InterPro" id="IPR010997">
    <property type="entry name" value="HRDC-like_sf"/>
</dbReference>
<dbReference type="GO" id="GO:0006352">
    <property type="term" value="P:DNA-templated transcription initiation"/>
    <property type="evidence" value="ECO:0007669"/>
    <property type="project" value="InterPro"/>
</dbReference>
<dbReference type="Gene3D" id="6.10.140.10">
    <property type="match status" value="1"/>
</dbReference>
<dbReference type="HAMAP" id="MF_00864">
    <property type="entry name" value="RNApol_arch_Rpo4"/>
    <property type="match status" value="1"/>
</dbReference>
<evidence type="ECO:0000313" key="3">
    <source>
        <dbReference type="Proteomes" id="UP000292580"/>
    </source>
</evidence>
<proteinExistence type="inferred from homology"/>
<protein>
    <recommendedName>
        <fullName evidence="1">DNA-directed RNA polymerase subunit Rpo4</fullName>
        <ecNumber evidence="1">2.7.7.6</ecNumber>
    </recommendedName>
    <alternativeName>
        <fullName evidence="1">DNA-directed RNA polymerase subunit F</fullName>
    </alternativeName>
</protein>
<sequence>MKVKGVISEERITLPEMKEHLAQVEAQRHGAEQEMSYELRQSIEHANQLSKTTPSQSRALVDELLTLEKMKPDIAFRIANIMPQSRDELRAIYAKERYTLTGEELDVILELVITHL</sequence>
<comment type="function">
    <text evidence="1">DNA-dependent RNA polymerase (RNAP) catalyzes the transcription of DNA into RNA using the four ribonucleoside triphosphates as substrates. This subunit is less well bound than the others.</text>
</comment>
<dbReference type="InterPro" id="IPR044876">
    <property type="entry name" value="HRDC_dom_sf"/>
</dbReference>